<comment type="caution">
    <text evidence="1">The sequence shown here is derived from an EMBL/GenBank/DDBJ whole genome shotgun (WGS) entry which is preliminary data.</text>
</comment>
<sequence>MRIIGRLPDPRMQITVFENDGRYPVQFELGGVTQIYRFRKGERLSNMGHLRTYVDEAFRAAVLQQFEQMQRIQAEVLRRIDPPAADDADALPSII</sequence>
<dbReference type="OrthoDB" id="1467713at2"/>
<dbReference type="Proteomes" id="UP000308528">
    <property type="component" value="Unassembled WGS sequence"/>
</dbReference>
<reference evidence="1 2" key="1">
    <citation type="submission" date="2019-04" db="EMBL/GenBank/DDBJ databases">
        <title>Lewinella litorea sp. nov., isolated from a marine sand.</title>
        <authorList>
            <person name="Yoon J.-H."/>
        </authorList>
    </citation>
    <scope>NUCLEOTIDE SEQUENCE [LARGE SCALE GENOMIC DNA]</scope>
    <source>
        <strain evidence="1 2">HSMS-39</strain>
    </source>
</reference>
<evidence type="ECO:0000313" key="2">
    <source>
        <dbReference type="Proteomes" id="UP000308528"/>
    </source>
</evidence>
<protein>
    <submittedName>
        <fullName evidence="1">Uncharacterized protein</fullName>
    </submittedName>
</protein>
<dbReference type="RefSeq" id="WP_136460550.1">
    <property type="nucleotide sequence ID" value="NZ_SRSF01000013.1"/>
</dbReference>
<name>A0A4S4N7A8_9BACT</name>
<proteinExistence type="predicted"/>
<dbReference type="AlphaFoldDB" id="A0A4S4N7A8"/>
<accession>A0A4S4N7A8</accession>
<organism evidence="1 2">
    <name type="scientific">Neolewinella litorea</name>
    <dbReference type="NCBI Taxonomy" id="2562452"/>
    <lineage>
        <taxon>Bacteria</taxon>
        <taxon>Pseudomonadati</taxon>
        <taxon>Bacteroidota</taxon>
        <taxon>Saprospiria</taxon>
        <taxon>Saprospirales</taxon>
        <taxon>Lewinellaceae</taxon>
        <taxon>Neolewinella</taxon>
    </lineage>
</organism>
<dbReference type="EMBL" id="SRSF01000013">
    <property type="protein sequence ID" value="THH34979.1"/>
    <property type="molecule type" value="Genomic_DNA"/>
</dbReference>
<evidence type="ECO:0000313" key="1">
    <source>
        <dbReference type="EMBL" id="THH34979.1"/>
    </source>
</evidence>
<gene>
    <name evidence="1" type="ORF">E4021_16825</name>
</gene>
<keyword evidence="2" id="KW-1185">Reference proteome</keyword>